<dbReference type="Proteomes" id="UP000237105">
    <property type="component" value="Unassembled WGS sequence"/>
</dbReference>
<dbReference type="EMBL" id="JXTB01000008">
    <property type="protein sequence ID" value="PON78592.1"/>
    <property type="molecule type" value="Genomic_DNA"/>
</dbReference>
<reference evidence="2" key="1">
    <citation type="submission" date="2016-06" db="EMBL/GenBank/DDBJ databases">
        <title>Parallel loss of symbiosis genes in relatives of nitrogen-fixing non-legume Parasponia.</title>
        <authorList>
            <person name="Van Velzen R."/>
            <person name="Holmer R."/>
            <person name="Bu F."/>
            <person name="Rutten L."/>
            <person name="Van Zeijl A."/>
            <person name="Liu W."/>
            <person name="Santuari L."/>
            <person name="Cao Q."/>
            <person name="Sharma T."/>
            <person name="Shen D."/>
            <person name="Roswanjaya Y."/>
            <person name="Wardhani T."/>
            <person name="Kalhor M.S."/>
            <person name="Jansen J."/>
            <person name="Van den Hoogen J."/>
            <person name="Gungor B."/>
            <person name="Hartog M."/>
            <person name="Hontelez J."/>
            <person name="Verver J."/>
            <person name="Yang W.-C."/>
            <person name="Schijlen E."/>
            <person name="Repin R."/>
            <person name="Schilthuizen M."/>
            <person name="Schranz E."/>
            <person name="Heidstra R."/>
            <person name="Miyata K."/>
            <person name="Fedorova E."/>
            <person name="Kohlen W."/>
            <person name="Bisseling T."/>
            <person name="Smit S."/>
            <person name="Geurts R."/>
        </authorList>
    </citation>
    <scope>NUCLEOTIDE SEQUENCE [LARGE SCALE GENOMIC DNA]</scope>
    <source>
        <strain evidence="2">cv. WU1-14</strain>
    </source>
</reference>
<proteinExistence type="predicted"/>
<dbReference type="STRING" id="3476.A0A2P5DZ71"/>
<organism evidence="1 2">
    <name type="scientific">Parasponia andersonii</name>
    <name type="common">Sponia andersonii</name>
    <dbReference type="NCBI Taxonomy" id="3476"/>
    <lineage>
        <taxon>Eukaryota</taxon>
        <taxon>Viridiplantae</taxon>
        <taxon>Streptophyta</taxon>
        <taxon>Embryophyta</taxon>
        <taxon>Tracheophyta</taxon>
        <taxon>Spermatophyta</taxon>
        <taxon>Magnoliopsida</taxon>
        <taxon>eudicotyledons</taxon>
        <taxon>Gunneridae</taxon>
        <taxon>Pentapetalae</taxon>
        <taxon>rosids</taxon>
        <taxon>fabids</taxon>
        <taxon>Rosales</taxon>
        <taxon>Cannabaceae</taxon>
        <taxon>Parasponia</taxon>
    </lineage>
</organism>
<sequence length="164" mass="18250">MDFPDWWVSLIMECLSISSFTFCLNGDISGHVIPSHGLREGDCRTLKEILGIYEWASGQSINLEQSETTLSPNISDVLRRDLLSILGVRNIISSHETFLGLPTIVGRNKYKMFAAIKSKKIAWVNGRKVGFPKGLGGLGFHDLQFFNKDLVANEGYSGLFIPVE</sequence>
<keyword evidence="2" id="KW-1185">Reference proteome</keyword>
<dbReference type="OrthoDB" id="1166712at2759"/>
<dbReference type="PANTHER" id="PTHR33116:SF86">
    <property type="entry name" value="REVERSE TRANSCRIPTASE DOMAIN-CONTAINING PROTEIN"/>
    <property type="match status" value="1"/>
</dbReference>
<dbReference type="PANTHER" id="PTHR33116">
    <property type="entry name" value="REVERSE TRANSCRIPTASE ZINC-BINDING DOMAIN-CONTAINING PROTEIN-RELATED-RELATED"/>
    <property type="match status" value="1"/>
</dbReference>
<accession>A0A2P5DZ71</accession>
<protein>
    <submittedName>
        <fullName evidence="1">Uncharacterized protein</fullName>
    </submittedName>
</protein>
<dbReference type="AlphaFoldDB" id="A0A2P5DZ71"/>
<gene>
    <name evidence="1" type="ORF">PanWU01x14_018500</name>
</gene>
<evidence type="ECO:0000313" key="2">
    <source>
        <dbReference type="Proteomes" id="UP000237105"/>
    </source>
</evidence>
<name>A0A2P5DZ71_PARAD</name>
<evidence type="ECO:0000313" key="1">
    <source>
        <dbReference type="EMBL" id="PON78592.1"/>
    </source>
</evidence>
<comment type="caution">
    <text evidence="1">The sequence shown here is derived from an EMBL/GenBank/DDBJ whole genome shotgun (WGS) entry which is preliminary data.</text>
</comment>